<evidence type="ECO:0000256" key="3">
    <source>
        <dbReference type="ARBA" id="ARBA00022723"/>
    </source>
</evidence>
<keyword evidence="5" id="KW-0560">Oxidoreductase</keyword>
<dbReference type="InterPro" id="IPR015881">
    <property type="entry name" value="ARHD_Rieske_2Fe_2S"/>
</dbReference>
<dbReference type="PANTHER" id="PTHR43756">
    <property type="entry name" value="CHOLINE MONOOXYGENASE, CHLOROPLASTIC"/>
    <property type="match status" value="1"/>
</dbReference>
<reference evidence="10 11" key="1">
    <citation type="journal article" date="2014" name="Int. J. Syst. Evol. Microbiol.">
        <title>Nocardioides zeae sp. nov., isolated from the stem of Zea mays.</title>
        <authorList>
            <person name="Glaeser S.P."/>
            <person name="McInroy J.A."/>
            <person name="Busse H.J."/>
            <person name="Kampfer P."/>
        </authorList>
    </citation>
    <scope>NUCLEOTIDE SEQUENCE [LARGE SCALE GENOMIC DNA]</scope>
    <source>
        <strain evidence="10 11">JCM 30728</strain>
    </source>
</reference>
<dbReference type="Gene3D" id="2.102.10.10">
    <property type="entry name" value="Rieske [2Fe-2S] iron-sulphur domain"/>
    <property type="match status" value="1"/>
</dbReference>
<protein>
    <submittedName>
        <fullName evidence="10">Rieske 2Fe-2S domain-containing protein</fullName>
    </submittedName>
</protein>
<keyword evidence="4" id="KW-0223">Dioxygenase</keyword>
<dbReference type="GO" id="GO:0004497">
    <property type="term" value="F:monooxygenase activity"/>
    <property type="evidence" value="ECO:0007669"/>
    <property type="project" value="UniProtKB-ARBA"/>
</dbReference>
<dbReference type="PROSITE" id="PS51296">
    <property type="entry name" value="RIESKE"/>
    <property type="match status" value="1"/>
</dbReference>
<proteinExistence type="inferred from homology"/>
<dbReference type="PRINTS" id="PR00090">
    <property type="entry name" value="RNGDIOXGNASE"/>
</dbReference>
<dbReference type="RefSeq" id="WP_163773257.1">
    <property type="nucleotide sequence ID" value="NZ_JAAGXA010000011.1"/>
</dbReference>
<evidence type="ECO:0000313" key="11">
    <source>
        <dbReference type="Proteomes" id="UP000468687"/>
    </source>
</evidence>
<evidence type="ECO:0000256" key="4">
    <source>
        <dbReference type="ARBA" id="ARBA00022964"/>
    </source>
</evidence>
<dbReference type="InterPro" id="IPR036922">
    <property type="entry name" value="Rieske_2Fe-2S_sf"/>
</dbReference>
<evidence type="ECO:0000256" key="1">
    <source>
        <dbReference type="ARBA" id="ARBA00008751"/>
    </source>
</evidence>
<dbReference type="GO" id="GO:0051537">
    <property type="term" value="F:2 iron, 2 sulfur cluster binding"/>
    <property type="evidence" value="ECO:0007669"/>
    <property type="project" value="UniProtKB-KW"/>
</dbReference>
<keyword evidence="8" id="KW-0520">NAD</keyword>
<keyword evidence="7" id="KW-0411">Iron-sulfur</keyword>
<keyword evidence="6" id="KW-0408">Iron</keyword>
<keyword evidence="3" id="KW-0479">Metal-binding</keyword>
<dbReference type="GO" id="GO:0005506">
    <property type="term" value="F:iron ion binding"/>
    <property type="evidence" value="ECO:0007669"/>
    <property type="project" value="InterPro"/>
</dbReference>
<dbReference type="GO" id="GO:0016705">
    <property type="term" value="F:oxidoreductase activity, acting on paired donors, with incorporation or reduction of molecular oxygen"/>
    <property type="evidence" value="ECO:0007669"/>
    <property type="project" value="UniProtKB-ARBA"/>
</dbReference>
<accession>A0A6P0HNB5</accession>
<dbReference type="SUPFAM" id="SSF55961">
    <property type="entry name" value="Bet v1-like"/>
    <property type="match status" value="1"/>
</dbReference>
<dbReference type="CDD" id="cd08879">
    <property type="entry name" value="RHO_alpha_C_AntDO-like"/>
    <property type="match status" value="1"/>
</dbReference>
<evidence type="ECO:0000313" key="10">
    <source>
        <dbReference type="EMBL" id="NEN79717.1"/>
    </source>
</evidence>
<evidence type="ECO:0000256" key="7">
    <source>
        <dbReference type="ARBA" id="ARBA00023014"/>
    </source>
</evidence>
<dbReference type="EMBL" id="JAAGXA010000011">
    <property type="protein sequence ID" value="NEN79717.1"/>
    <property type="molecule type" value="Genomic_DNA"/>
</dbReference>
<dbReference type="Pfam" id="PF00848">
    <property type="entry name" value="Ring_hydroxyl_A"/>
    <property type="match status" value="1"/>
</dbReference>
<dbReference type="InterPro" id="IPR001663">
    <property type="entry name" value="Rng_hydr_dOase-A"/>
</dbReference>
<evidence type="ECO:0000259" key="9">
    <source>
        <dbReference type="PROSITE" id="PS51296"/>
    </source>
</evidence>
<dbReference type="GO" id="GO:0051213">
    <property type="term" value="F:dioxygenase activity"/>
    <property type="evidence" value="ECO:0007669"/>
    <property type="project" value="UniProtKB-KW"/>
</dbReference>
<name>A0A6P0HNB5_9ACTN</name>
<evidence type="ECO:0000256" key="5">
    <source>
        <dbReference type="ARBA" id="ARBA00023002"/>
    </source>
</evidence>
<keyword evidence="2" id="KW-0001">2Fe-2S</keyword>
<dbReference type="Pfam" id="PF00355">
    <property type="entry name" value="Rieske"/>
    <property type="match status" value="1"/>
</dbReference>
<evidence type="ECO:0000256" key="6">
    <source>
        <dbReference type="ARBA" id="ARBA00023004"/>
    </source>
</evidence>
<dbReference type="Gene3D" id="3.90.380.10">
    <property type="entry name" value="Naphthalene 1,2-dioxygenase Alpha Subunit, Chain A, domain 1"/>
    <property type="match status" value="1"/>
</dbReference>
<dbReference type="InterPro" id="IPR015879">
    <property type="entry name" value="Ring_hydroxy_dOase_asu_C_dom"/>
</dbReference>
<keyword evidence="11" id="KW-1185">Reference proteome</keyword>
<dbReference type="PANTHER" id="PTHR43756:SF1">
    <property type="entry name" value="3-PHENYLPROPIONATE_CINNAMIC ACID DIOXYGENASE SUBUNIT ALPHA"/>
    <property type="match status" value="1"/>
</dbReference>
<dbReference type="PROSITE" id="PS00570">
    <property type="entry name" value="RING_HYDROXYL_ALPHA"/>
    <property type="match status" value="1"/>
</dbReference>
<comment type="similarity">
    <text evidence="1">Belongs to the bacterial ring-hydroxylating dioxygenase alpha subunit family.</text>
</comment>
<evidence type="ECO:0000256" key="8">
    <source>
        <dbReference type="ARBA" id="ARBA00023027"/>
    </source>
</evidence>
<gene>
    <name evidence="10" type="ORF">G3T38_15695</name>
</gene>
<dbReference type="InterPro" id="IPR017941">
    <property type="entry name" value="Rieske_2Fe-2S"/>
</dbReference>
<evidence type="ECO:0000256" key="2">
    <source>
        <dbReference type="ARBA" id="ARBA00022714"/>
    </source>
</evidence>
<feature type="domain" description="Rieske" evidence="9">
    <location>
        <begin position="40"/>
        <end position="147"/>
    </location>
</feature>
<dbReference type="AlphaFoldDB" id="A0A6P0HNB5"/>
<dbReference type="Proteomes" id="UP000468687">
    <property type="component" value="Unassembled WGS sequence"/>
</dbReference>
<comment type="caution">
    <text evidence="10">The sequence shown here is derived from an EMBL/GenBank/DDBJ whole genome shotgun (WGS) entry which is preliminary data.</text>
</comment>
<organism evidence="10 11">
    <name type="scientific">Nocardioides zeae</name>
    <dbReference type="NCBI Taxonomy" id="1457234"/>
    <lineage>
        <taxon>Bacteria</taxon>
        <taxon>Bacillati</taxon>
        <taxon>Actinomycetota</taxon>
        <taxon>Actinomycetes</taxon>
        <taxon>Propionibacteriales</taxon>
        <taxon>Nocardioidaceae</taxon>
        <taxon>Nocardioides</taxon>
    </lineage>
</organism>
<dbReference type="CDD" id="cd03469">
    <property type="entry name" value="Rieske_RO_Alpha_N"/>
    <property type="match status" value="1"/>
</dbReference>
<dbReference type="SUPFAM" id="SSF50022">
    <property type="entry name" value="ISP domain"/>
    <property type="match status" value="1"/>
</dbReference>
<sequence length="445" mass="49925">MSEYVIDDRDTPKFKINRSTMVDSAVLTMERSRVFDKSWLYVGHESELPKPNSFKTRTLSGRPIIFTRDHKGEIRVWLNSCPHRGAMLCRDRSGNARFMTCFYHGWSFNTAGEQVSMPGDHAYGADFERPGLAAPPRVESYRGFVFASFDPDIVPLVDYLAGAREYLDLIVDQSEVGMEIIEGTHEYSCRANWKLLVENSVDGYHAMSTHQRYFEMVIAARGNSVDTSLVGKERSIDLGNGHAVFAAPPGGEDLMGRPLSEAGRAERAERYADVAERHGEGWADRLRGTRNLVIFPNLIVIDLVMGVLIRKIDPVTPDFMEVTAWHIVPKDEGPDLRAQRLDNFLTFWGPGGLASPDDVEALESAQKGFATHKELPWSDISRGMNTDITTGQDELQMRCWWRRWNNLMTGETHAPEPKAPLTLPWSAERLDLKGNQAGTPAIPAG</sequence>